<keyword evidence="10" id="KW-0998">Cell outer membrane</keyword>
<evidence type="ECO:0000256" key="2">
    <source>
        <dbReference type="ARBA" id="ARBA00011233"/>
    </source>
</evidence>
<dbReference type="PANTHER" id="PTHR34501">
    <property type="entry name" value="PROTEIN YDDL-RELATED"/>
    <property type="match status" value="1"/>
</dbReference>
<evidence type="ECO:0000256" key="9">
    <source>
        <dbReference type="ARBA" id="ARBA00023136"/>
    </source>
</evidence>
<keyword evidence="7" id="KW-0406">Ion transport</keyword>
<evidence type="ECO:0000259" key="12">
    <source>
        <dbReference type="Pfam" id="PF13609"/>
    </source>
</evidence>
<evidence type="ECO:0000256" key="6">
    <source>
        <dbReference type="ARBA" id="ARBA00022729"/>
    </source>
</evidence>
<feature type="chain" id="PRO_5013189272" evidence="11">
    <location>
        <begin position="21"/>
        <end position="355"/>
    </location>
</feature>
<sequence length="355" mass="37567">MYILKALTLAAIVISGTAHAQSSVTLYGITDVGVQVINHVPAASGKAGTAYQLVSGGTQTSRFGFRVIENLGGSYSAIAVLESGFDLTRGTLNNSGRLWGRSSYVGVRSPYGQLTAGRQTTTTYDFDLTYDPVGGAAYSSPMFDAAFAGRADNSLKYSGTAAGFGGKWLLSAIYSFGYDGITPNAGQVPGAFRVGKEEGVYLDYENDFVTFGANLDQQNGASISTQGKKTQRLMIGTTIYFSPVKIFLGYRFLALMQSPSNFYSSLYWGGLQYAIAPDFNVSAVAFHQDGRNSGQGNPTSISILASYLLSKRTDIYVELGTVLNKSNSNLGLAGFGTATEGAIQTGGIVGIRSKF</sequence>
<evidence type="ECO:0000256" key="4">
    <source>
        <dbReference type="ARBA" id="ARBA00022452"/>
    </source>
</evidence>
<evidence type="ECO:0000256" key="5">
    <source>
        <dbReference type="ARBA" id="ARBA00022692"/>
    </source>
</evidence>
<organism evidence="13 14">
    <name type="scientific">Caballeronia sordidicola</name>
    <name type="common">Burkholderia sordidicola</name>
    <dbReference type="NCBI Taxonomy" id="196367"/>
    <lineage>
        <taxon>Bacteria</taxon>
        <taxon>Pseudomonadati</taxon>
        <taxon>Pseudomonadota</taxon>
        <taxon>Betaproteobacteria</taxon>
        <taxon>Burkholderiales</taxon>
        <taxon>Burkholderiaceae</taxon>
        <taxon>Caballeronia</taxon>
    </lineage>
</organism>
<dbReference type="CDD" id="cd00342">
    <property type="entry name" value="gram_neg_porins"/>
    <property type="match status" value="1"/>
</dbReference>
<evidence type="ECO:0000256" key="3">
    <source>
        <dbReference type="ARBA" id="ARBA00022448"/>
    </source>
</evidence>
<dbReference type="InterPro" id="IPR033900">
    <property type="entry name" value="Gram_neg_porin_domain"/>
</dbReference>
<evidence type="ECO:0000256" key="8">
    <source>
        <dbReference type="ARBA" id="ARBA00023114"/>
    </source>
</evidence>
<evidence type="ECO:0000256" key="10">
    <source>
        <dbReference type="ARBA" id="ARBA00023237"/>
    </source>
</evidence>
<gene>
    <name evidence="13" type="ORF">BSU04_32050</name>
</gene>
<dbReference type="OrthoDB" id="8952625at2"/>
<reference evidence="14" key="1">
    <citation type="submission" date="2017-01" db="EMBL/GenBank/DDBJ databases">
        <title>Genome Analysis of Deinococcus marmoris KOPRI26562.</title>
        <authorList>
            <person name="Kim J.H."/>
            <person name="Oh H.-M."/>
        </authorList>
    </citation>
    <scope>NUCLEOTIDE SEQUENCE [LARGE SCALE GENOMIC DNA]</scope>
    <source>
        <strain evidence="14">PAMC 26633</strain>
    </source>
</reference>
<comment type="caution">
    <text evidence="13">The sequence shown here is derived from an EMBL/GenBank/DDBJ whole genome shotgun (WGS) entry which is preliminary data.</text>
</comment>
<dbReference type="InterPro" id="IPR023614">
    <property type="entry name" value="Porin_dom_sf"/>
</dbReference>
<dbReference type="RefSeq" id="WP_089164040.1">
    <property type="nucleotide sequence ID" value="NZ_MTHB01000216.1"/>
</dbReference>
<keyword evidence="8" id="KW-0626">Porin</keyword>
<proteinExistence type="predicted"/>
<evidence type="ECO:0000256" key="7">
    <source>
        <dbReference type="ARBA" id="ARBA00023065"/>
    </source>
</evidence>
<dbReference type="PANTHER" id="PTHR34501:SF9">
    <property type="entry name" value="MAJOR OUTER MEMBRANE PROTEIN P.IA"/>
    <property type="match status" value="1"/>
</dbReference>
<protein>
    <submittedName>
        <fullName evidence="13">Outer membrane protein (Porin)</fullName>
    </submittedName>
</protein>
<dbReference type="AlphaFoldDB" id="A0A226WUE8"/>
<comment type="subcellular location">
    <subcellularLocation>
        <location evidence="1">Cell outer membrane</location>
        <topology evidence="1">Multi-pass membrane protein</topology>
    </subcellularLocation>
</comment>
<dbReference type="SUPFAM" id="SSF56935">
    <property type="entry name" value="Porins"/>
    <property type="match status" value="1"/>
</dbReference>
<feature type="domain" description="Porin" evidence="12">
    <location>
        <begin position="6"/>
        <end position="325"/>
    </location>
</feature>
<keyword evidence="3" id="KW-0813">Transport</keyword>
<dbReference type="GO" id="GO:0006811">
    <property type="term" value="P:monoatomic ion transport"/>
    <property type="evidence" value="ECO:0007669"/>
    <property type="project" value="UniProtKB-KW"/>
</dbReference>
<dbReference type="InterPro" id="IPR050298">
    <property type="entry name" value="Gram-neg_bact_OMP"/>
</dbReference>
<evidence type="ECO:0000313" key="14">
    <source>
        <dbReference type="Proteomes" id="UP000214720"/>
    </source>
</evidence>
<keyword evidence="9" id="KW-0472">Membrane</keyword>
<dbReference type="GO" id="GO:0009279">
    <property type="term" value="C:cell outer membrane"/>
    <property type="evidence" value="ECO:0007669"/>
    <property type="project" value="UniProtKB-SubCell"/>
</dbReference>
<evidence type="ECO:0000256" key="1">
    <source>
        <dbReference type="ARBA" id="ARBA00004571"/>
    </source>
</evidence>
<accession>A0A226WUE8</accession>
<evidence type="ECO:0000256" key="11">
    <source>
        <dbReference type="SAM" id="SignalP"/>
    </source>
</evidence>
<dbReference type="EMBL" id="MTHB01000216">
    <property type="protein sequence ID" value="OXC74430.1"/>
    <property type="molecule type" value="Genomic_DNA"/>
</dbReference>
<dbReference type="Proteomes" id="UP000214720">
    <property type="component" value="Unassembled WGS sequence"/>
</dbReference>
<dbReference type="Gene3D" id="2.40.160.10">
    <property type="entry name" value="Porin"/>
    <property type="match status" value="1"/>
</dbReference>
<keyword evidence="6 11" id="KW-0732">Signal</keyword>
<keyword evidence="5" id="KW-0812">Transmembrane</keyword>
<keyword evidence="4" id="KW-1134">Transmembrane beta strand</keyword>
<dbReference type="GO" id="GO:0015288">
    <property type="term" value="F:porin activity"/>
    <property type="evidence" value="ECO:0007669"/>
    <property type="project" value="UniProtKB-KW"/>
</dbReference>
<feature type="signal peptide" evidence="11">
    <location>
        <begin position="1"/>
        <end position="20"/>
    </location>
</feature>
<dbReference type="Pfam" id="PF13609">
    <property type="entry name" value="Porin_4"/>
    <property type="match status" value="1"/>
</dbReference>
<evidence type="ECO:0000313" key="13">
    <source>
        <dbReference type="EMBL" id="OXC74430.1"/>
    </source>
</evidence>
<comment type="subunit">
    <text evidence="2">Homotrimer.</text>
</comment>
<name>A0A226WUE8_CABSO</name>
<dbReference type="GO" id="GO:0046930">
    <property type="term" value="C:pore complex"/>
    <property type="evidence" value="ECO:0007669"/>
    <property type="project" value="UniProtKB-KW"/>
</dbReference>